<dbReference type="STRING" id="45074.Lsan_1235"/>
<dbReference type="OrthoDB" id="9907937at2"/>
<dbReference type="Proteomes" id="UP000054703">
    <property type="component" value="Unassembled WGS sequence"/>
</dbReference>
<evidence type="ECO:0000313" key="3">
    <source>
        <dbReference type="Proteomes" id="UP000054703"/>
    </source>
</evidence>
<feature type="coiled-coil region" evidence="1">
    <location>
        <begin position="568"/>
        <end position="602"/>
    </location>
</feature>
<dbReference type="RefSeq" id="WP_058513632.1">
    <property type="nucleotide sequence ID" value="NZ_CAAAIH010000003.1"/>
</dbReference>
<evidence type="ECO:0000256" key="1">
    <source>
        <dbReference type="SAM" id="Coils"/>
    </source>
</evidence>
<proteinExistence type="predicted"/>
<evidence type="ECO:0000313" key="2">
    <source>
        <dbReference type="EMBL" id="KTD63802.1"/>
    </source>
</evidence>
<name>A0A0W0Z3U4_9GAMM</name>
<comment type="caution">
    <text evidence="2">The sequence shown here is derived from an EMBL/GenBank/DDBJ whole genome shotgun (WGS) entry which is preliminary data.</text>
</comment>
<organism evidence="2 3">
    <name type="scientific">Legionella santicrucis</name>
    <dbReference type="NCBI Taxonomy" id="45074"/>
    <lineage>
        <taxon>Bacteria</taxon>
        <taxon>Pseudomonadati</taxon>
        <taxon>Pseudomonadota</taxon>
        <taxon>Gammaproteobacteria</taxon>
        <taxon>Legionellales</taxon>
        <taxon>Legionellaceae</taxon>
        <taxon>Legionella</taxon>
    </lineage>
</organism>
<keyword evidence="3" id="KW-1185">Reference proteome</keyword>
<dbReference type="PATRIC" id="fig|45074.5.peg.1315"/>
<protein>
    <recommendedName>
        <fullName evidence="4">Coiled-coil protein</fullName>
    </recommendedName>
</protein>
<accession>A0A0W0Z3U4</accession>
<sequence length="602" mass="69256">MPKSDRTTPTYNALFQEHSSPLVVLNRYNQTRPRVDTGQSCHVFAVVSSPSWETRATVNTQYANIGTDKLMERMEQQDRFELAERRKKQLDPQYIEKPFPNPTPEEIRQERMFNMGEILKLKTYETVLPVDKMFLCGGFRHDDIVPEHMWIEDHTNNRSYDTFINRGGIAVVDEVGMEGQSFQPGCEGSPFRGNEIGRVKVDGYTYGQLIAIASGSENKEKPFPDSIANTPQVLMAIETVKLVNEALKKVPGPGLSEAEEKILKKVEEEQLKKGTDNEIQQVIRNLTGADKINYESALAKLAEEARQQREVALAIVGTGFHPFVKLNQELNDAIKLEQIRTSTNFPEIIQLTINSLEELKKLENKKGTLPNNEFKEKFQQKIDEARIQIESAFAIREKQAFEFLTKKCNAIKPEQIAKSKTMTEVKECKKDLLEELRKLENQKNTLVKEEDKIVLQQKINEKRLKIEEIFTEKEKIGKTIEKVKTAAEKYLQWSSVNASGWRLTNLSYGSYGRDQADKLIKMIEQDKPMVEILKATHEIVNTSGINANSFTRYLHDELHADKEKLVGKDTLNEKFTNYKEKIQEEINEVEKTEEEYNQMRIN</sequence>
<evidence type="ECO:0008006" key="4">
    <source>
        <dbReference type="Google" id="ProtNLM"/>
    </source>
</evidence>
<reference evidence="2 3" key="1">
    <citation type="submission" date="2015-11" db="EMBL/GenBank/DDBJ databases">
        <title>Genomic analysis of 38 Legionella species identifies large and diverse effector repertoires.</title>
        <authorList>
            <person name="Burstein D."/>
            <person name="Amaro F."/>
            <person name="Zusman T."/>
            <person name="Lifshitz Z."/>
            <person name="Cohen O."/>
            <person name="Gilbert J.A."/>
            <person name="Pupko T."/>
            <person name="Shuman H.A."/>
            <person name="Segal G."/>
        </authorList>
    </citation>
    <scope>NUCLEOTIDE SEQUENCE [LARGE SCALE GENOMIC DNA]</scope>
    <source>
        <strain evidence="2 3">SC-63-C7</strain>
    </source>
</reference>
<dbReference type="AlphaFoldDB" id="A0A0W0Z3U4"/>
<gene>
    <name evidence="2" type="ORF">Lsan_1235</name>
</gene>
<feature type="coiled-coil region" evidence="1">
    <location>
        <begin position="422"/>
        <end position="456"/>
    </location>
</feature>
<keyword evidence="1" id="KW-0175">Coiled coil</keyword>
<dbReference type="EMBL" id="LNYU01000024">
    <property type="protein sequence ID" value="KTD63802.1"/>
    <property type="molecule type" value="Genomic_DNA"/>
</dbReference>